<dbReference type="PANTHER" id="PTHR39463">
    <property type="entry name" value="MEDUSA"/>
    <property type="match status" value="1"/>
</dbReference>
<feature type="compositionally biased region" description="Low complexity" evidence="1">
    <location>
        <begin position="694"/>
        <end position="704"/>
    </location>
</feature>
<feature type="compositionally biased region" description="Polar residues" evidence="1">
    <location>
        <begin position="594"/>
        <end position="613"/>
    </location>
</feature>
<reference evidence="3" key="1">
    <citation type="journal article" date="2022" name="DNA Res.">
        <title>Genome analysis of five recently described species of the CUG-Ser clade uncovers Candida theae as a new hybrid lineage with pathogenic potential in the Candida parapsilosis species complex.</title>
        <authorList>
            <person name="Mixao V."/>
            <person name="Del Olmo V."/>
            <person name="Hegedusova E."/>
            <person name="Saus E."/>
            <person name="Pryszcz L."/>
            <person name="Cillingova A."/>
            <person name="Nosek J."/>
            <person name="Gabaldon T."/>
        </authorList>
    </citation>
    <scope>NUCLEOTIDE SEQUENCE</scope>
    <source>
        <strain evidence="3">CBS 10844</strain>
    </source>
</reference>
<feature type="region of interest" description="Disordered" evidence="1">
    <location>
        <begin position="166"/>
        <end position="185"/>
    </location>
</feature>
<feature type="compositionally biased region" description="Polar residues" evidence="1">
    <location>
        <begin position="112"/>
        <end position="127"/>
    </location>
</feature>
<feature type="region of interest" description="Disordered" evidence="1">
    <location>
        <begin position="447"/>
        <end position="525"/>
    </location>
</feature>
<dbReference type="GO" id="GO:0005634">
    <property type="term" value="C:nucleus"/>
    <property type="evidence" value="ECO:0007669"/>
    <property type="project" value="TreeGrafter"/>
</dbReference>
<accession>A0AAI9WXF9</accession>
<protein>
    <recommendedName>
        <fullName evidence="2">DUF7082 domain-containing protein</fullName>
    </recommendedName>
</protein>
<dbReference type="RefSeq" id="XP_049179704.1">
    <property type="nucleotide sequence ID" value="XM_049324538.1"/>
</dbReference>
<dbReference type="AlphaFoldDB" id="A0AAI9WXF9"/>
<feature type="compositionally biased region" description="Basic residues" evidence="1">
    <location>
        <begin position="468"/>
        <end position="505"/>
    </location>
</feature>
<keyword evidence="4" id="KW-1185">Reference proteome</keyword>
<dbReference type="InterPro" id="IPR055509">
    <property type="entry name" value="DUF7082"/>
</dbReference>
<feature type="region of interest" description="Disordered" evidence="1">
    <location>
        <begin position="594"/>
        <end position="713"/>
    </location>
</feature>
<dbReference type="Pfam" id="PF23305">
    <property type="entry name" value="DUF7082"/>
    <property type="match status" value="1"/>
</dbReference>
<gene>
    <name evidence="3" type="ORF">KGF56_003226</name>
</gene>
<organism evidence="3 4">
    <name type="scientific">Candida oxycetoniae</name>
    <dbReference type="NCBI Taxonomy" id="497107"/>
    <lineage>
        <taxon>Eukaryota</taxon>
        <taxon>Fungi</taxon>
        <taxon>Dikarya</taxon>
        <taxon>Ascomycota</taxon>
        <taxon>Saccharomycotina</taxon>
        <taxon>Pichiomycetes</taxon>
        <taxon>Debaryomycetaceae</taxon>
        <taxon>Candida/Lodderomyces clade</taxon>
        <taxon>Candida</taxon>
    </lineage>
</organism>
<evidence type="ECO:0000313" key="4">
    <source>
        <dbReference type="Proteomes" id="UP001202479"/>
    </source>
</evidence>
<feature type="domain" description="DUF7082" evidence="2">
    <location>
        <begin position="222"/>
        <end position="376"/>
    </location>
</feature>
<proteinExistence type="predicted"/>
<feature type="region of interest" description="Disordered" evidence="1">
    <location>
        <begin position="741"/>
        <end position="783"/>
    </location>
</feature>
<feature type="compositionally biased region" description="Polar residues" evidence="1">
    <location>
        <begin position="622"/>
        <end position="653"/>
    </location>
</feature>
<sequence length="999" mass="111415">MVDFNTRYPNIHNSNNHKKEDEQTFNTEQSTSYTNGGNSSKVSSGLPLASTIPLPPPHAIMSLPPPITSAMNSQGTSLLYILNNQGNPVNSHQYASHRKDTNLQQPFVFPPLNSQPQHMMRQSSSLSSERHQPQPQPVHRLTHSVGSLGNFPFKAPTITTNAPIITTNAPSTNNNTHKAPDSSTLANENKFQSQSYHMGNPSPSNIQYVRQFSHHLNPSFAVNLKFTRDLNTMTQDWTLQEVKNRRRLVKFDFHNDTNNMQQVINFEPIEAIDSNNAHAVISCIYWREMDKYICTSVDIILLLEYLVLQSFGIEEKNRIRRNLQSLKPKTVSRSNKEDREFFSFIMSMENPRPRNIEKDLKVFNWSDLGKAITKVMSKYYVVTSPSLTSTIRGTTSAMTNPISSEKPSQNIPKSYNLPTPHHNVSASFPPLYHTADHQSSYIAPPLPLQQQQQQQQSSSSSSQSLHQHQQHQQHQHQHQQHHLHLHQHQQHHLHLHHHQHHHNHNHIQYQHQHPNAAPTPDQFATLVPSPYVSTVASNIGDYSNDSSSGEQNSGQRATLEKARAIKNNNSLGFASVPFSPQAFQSKQPLHPLQYNQYDSVSPNNNNNSHTPQAGFQLPPLRSSFTLNSNSDSNTTPFSPFELSNGSSDNSTTPPDFVKASTVSSLSSNDSMDELGASNRSNYTQNYPRASLLTSSSSSSSSSSSFKPVQPKNRYFPDNRVSNLHCPSKNLSFNSLSAKFPDCENNSRSERSSGTEDGDVSTASSGKNCGNTSLKNNGKGNSSTELIATRDTNSLLSLHRDSGNSSECSSRSNSSTGYNNGSKFPSSKLEPMVISGSRNGSKNNFYEPAGNGNSNHSLFQEEVGGDEDEDGSMESGTPEEVDNDNNYEANQMDIDTNGDGCDIKESKNKQMQMRKRKQRHGHRLRGSTSKHNLNYFNENKDERELTEGSHGDTRPKLPSISQLLEPSVHVDSISLPALTDNSVPESKLPSISEVQKWKGF</sequence>
<feature type="compositionally biased region" description="Polar residues" evidence="1">
    <location>
        <begin position="677"/>
        <end position="693"/>
    </location>
</feature>
<dbReference type="GeneID" id="73380843"/>
<feature type="compositionally biased region" description="Polar residues" evidence="1">
    <location>
        <begin position="760"/>
        <end position="783"/>
    </location>
</feature>
<feature type="compositionally biased region" description="Low complexity" evidence="1">
    <location>
        <begin position="802"/>
        <end position="814"/>
    </location>
</feature>
<comment type="caution">
    <text evidence="3">The sequence shown here is derived from an EMBL/GenBank/DDBJ whole genome shotgun (WGS) entry which is preliminary data.</text>
</comment>
<feature type="compositionally biased region" description="Polar residues" evidence="1">
    <location>
        <begin position="24"/>
        <end position="43"/>
    </location>
</feature>
<feature type="compositionally biased region" description="Polar residues" evidence="1">
    <location>
        <begin position="171"/>
        <end position="185"/>
    </location>
</feature>
<dbReference type="Proteomes" id="UP001202479">
    <property type="component" value="Unassembled WGS sequence"/>
</dbReference>
<feature type="compositionally biased region" description="Basic and acidic residues" evidence="1">
    <location>
        <begin position="741"/>
        <end position="753"/>
    </location>
</feature>
<feature type="compositionally biased region" description="Polar residues" evidence="1">
    <location>
        <begin position="391"/>
        <end position="426"/>
    </location>
</feature>
<feature type="compositionally biased region" description="Acidic residues" evidence="1">
    <location>
        <begin position="862"/>
        <end position="884"/>
    </location>
</feature>
<feature type="region of interest" description="Disordered" evidence="1">
    <location>
        <begin position="1"/>
        <end position="50"/>
    </location>
</feature>
<evidence type="ECO:0000313" key="3">
    <source>
        <dbReference type="EMBL" id="KAI3403959.2"/>
    </source>
</evidence>
<feature type="compositionally biased region" description="Low complexity" evidence="1">
    <location>
        <begin position="448"/>
        <end position="467"/>
    </location>
</feature>
<evidence type="ECO:0000256" key="1">
    <source>
        <dbReference type="SAM" id="MobiDB-lite"/>
    </source>
</evidence>
<feature type="region of interest" description="Disordered" evidence="1">
    <location>
        <begin position="977"/>
        <end position="999"/>
    </location>
</feature>
<feature type="region of interest" description="Disordered" evidence="1">
    <location>
        <begin position="796"/>
        <end position="900"/>
    </location>
</feature>
<dbReference type="EMBL" id="JAHUZD010000110">
    <property type="protein sequence ID" value="KAI3403959.2"/>
    <property type="molecule type" value="Genomic_DNA"/>
</dbReference>
<feature type="region of interest" description="Disordered" evidence="1">
    <location>
        <begin position="111"/>
        <end position="139"/>
    </location>
</feature>
<feature type="compositionally biased region" description="Polar residues" evidence="1">
    <location>
        <begin position="815"/>
        <end position="824"/>
    </location>
</feature>
<evidence type="ECO:0000259" key="2">
    <source>
        <dbReference type="Pfam" id="PF23305"/>
    </source>
</evidence>
<name>A0AAI9WXF9_9ASCO</name>
<feature type="region of interest" description="Disordered" evidence="1">
    <location>
        <begin position="391"/>
        <end position="432"/>
    </location>
</feature>
<dbReference type="PANTHER" id="PTHR39463:SF1">
    <property type="entry name" value="MEDUSA"/>
    <property type="match status" value="1"/>
</dbReference>
<feature type="compositionally biased region" description="Polar residues" evidence="1">
    <location>
        <begin position="660"/>
        <end position="669"/>
    </location>
</feature>